<gene>
    <name evidence="2" type="ORF">GCM10010971_16780</name>
</gene>
<evidence type="ECO:0000256" key="1">
    <source>
        <dbReference type="SAM" id="MobiDB-lite"/>
    </source>
</evidence>
<feature type="region of interest" description="Disordered" evidence="1">
    <location>
        <begin position="1"/>
        <end position="32"/>
    </location>
</feature>
<feature type="region of interest" description="Disordered" evidence="1">
    <location>
        <begin position="172"/>
        <end position="211"/>
    </location>
</feature>
<evidence type="ECO:0000313" key="3">
    <source>
        <dbReference type="Proteomes" id="UP000621859"/>
    </source>
</evidence>
<name>A0ABQ2PLL8_9NEIS</name>
<evidence type="ECO:0008006" key="4">
    <source>
        <dbReference type="Google" id="ProtNLM"/>
    </source>
</evidence>
<evidence type="ECO:0000313" key="2">
    <source>
        <dbReference type="EMBL" id="GGP25859.1"/>
    </source>
</evidence>
<protein>
    <recommendedName>
        <fullName evidence="4">Phasin protein</fullName>
    </recommendedName>
</protein>
<keyword evidence="3" id="KW-1185">Reference proteome</keyword>
<dbReference type="EMBL" id="BMLY01000002">
    <property type="protein sequence ID" value="GGP25859.1"/>
    <property type="molecule type" value="Genomic_DNA"/>
</dbReference>
<comment type="caution">
    <text evidence="2">The sequence shown here is derived from an EMBL/GenBank/DDBJ whole genome shotgun (WGS) entry which is preliminary data.</text>
</comment>
<proteinExistence type="predicted"/>
<dbReference type="Proteomes" id="UP000621859">
    <property type="component" value="Unassembled WGS sequence"/>
</dbReference>
<accession>A0ABQ2PLL8</accession>
<organism evidence="2 3">
    <name type="scientific">Silvimonas amylolytica</name>
    <dbReference type="NCBI Taxonomy" id="449663"/>
    <lineage>
        <taxon>Bacteria</taxon>
        <taxon>Pseudomonadati</taxon>
        <taxon>Pseudomonadota</taxon>
        <taxon>Betaproteobacteria</taxon>
        <taxon>Neisseriales</taxon>
        <taxon>Chitinibacteraceae</taxon>
        <taxon>Silvimonas</taxon>
    </lineage>
</organism>
<reference evidence="3" key="1">
    <citation type="journal article" date="2019" name="Int. J. Syst. Evol. Microbiol.">
        <title>The Global Catalogue of Microorganisms (GCM) 10K type strain sequencing project: providing services to taxonomists for standard genome sequencing and annotation.</title>
        <authorList>
            <consortium name="The Broad Institute Genomics Platform"/>
            <consortium name="The Broad Institute Genome Sequencing Center for Infectious Disease"/>
            <person name="Wu L."/>
            <person name="Ma J."/>
        </authorList>
    </citation>
    <scope>NUCLEOTIDE SEQUENCE [LARGE SCALE GENOMIC DNA]</scope>
    <source>
        <strain evidence="3">CGMCC 1.8860</strain>
    </source>
</reference>
<feature type="compositionally biased region" description="Polar residues" evidence="1">
    <location>
        <begin position="16"/>
        <end position="32"/>
    </location>
</feature>
<feature type="compositionally biased region" description="Basic residues" evidence="1">
    <location>
        <begin position="198"/>
        <end position="211"/>
    </location>
</feature>
<sequence>MGRKTGTNPPDVPAQAATTLNPTDNAPETSRSGTLQVVRQTGENDATAMVRTATSALVRGTATGREFGKTVFGTDIDPTAYMETLQHQADAMKAGNMAEIETMLLTQANTLDMAFNRLATQAIQNPLMQQMDTLLRLALKAQAQCRASLEALADIKNPRPVAFVKQANIAHGPQQVNNAPPTTYKPAPAGDDTLAHGKTGKSLKRTIRRQT</sequence>